<dbReference type="Gene3D" id="2.160.20.10">
    <property type="entry name" value="Single-stranded right-handed beta-helix, Pectin lyase-like"/>
    <property type="match status" value="1"/>
</dbReference>
<dbReference type="AlphaFoldDB" id="H1SDI3"/>
<name>H1SDI3_9BURK</name>
<evidence type="ECO:0000313" key="1">
    <source>
        <dbReference type="EMBL" id="EHP39437.1"/>
    </source>
</evidence>
<dbReference type="InterPro" id="IPR012334">
    <property type="entry name" value="Pectin_lyas_fold"/>
</dbReference>
<reference evidence="1 2" key="1">
    <citation type="journal article" date="2012" name="J. Bacteriol.">
        <title>De Novo Genome Project of Cupriavidus basilensis OR16.</title>
        <authorList>
            <person name="Cserhati M."/>
            <person name="Kriszt B."/>
            <person name="Szoboszlay S."/>
            <person name="Toth A."/>
            <person name="Szabo I."/>
            <person name="Tancsics A."/>
            <person name="Nagy I."/>
            <person name="Horvath B."/>
            <person name="Nagy I."/>
            <person name="Kukolya J."/>
        </authorList>
    </citation>
    <scope>NUCLEOTIDE SEQUENCE [LARGE SCALE GENOMIC DNA]</scope>
    <source>
        <strain evidence="1 2">OR16</strain>
    </source>
</reference>
<sequence>MAGTVDALAEFVVPRVPITAVVTSIAAEAAQSAALSGQSAADASATEQAINDRFYGALSADPAARPSGGACQAGDGYFNTVANATRRYTGTVWITPDPDAADLANHIDPAKGAALVGFLSPDPGAVGRTVRDKLGDIRNPKDYGAGGVGDETAMAQAAINAAGSKGLIILPPDINVTMESLIIPDTQMILDLKRGRLIMSGIGLERGTFTDHVAWRNIKPNFASRQYVVPNGSPTGTAAAVKLFFDDYTADQINYRDVSIYTDRTTGKAYLNAKSNGTFLPPSIVLSSQDGQRVAGELFDETDGNQRFFGLALGGEKPTGMTWYSSIPTIFTKAAAFINNVSLRWYNAAGTAATDLLRFNLLDELEILCNGIRTSRWSQTLGQVIPNNMFLRFEKSSAAVVTGSISGNTLTVTGVTSGALAVGQVITGSGVASGTTITALGTGAGGAGTYTVGASQTVSSTTVTALGAADSGLRMNTANALEMLHTGVSLLQATFNNVIFQKAYGAARVVGTAGDTTPNVGNISFLQIPTNATPYTVTNFLNGVDGQVLLLLFSDANCTVQNNANIQLKRTNADFVGVAGKTLRLVRGAGAWYEC</sequence>
<gene>
    <name evidence="1" type="ORF">OR16_31799</name>
</gene>
<dbReference type="EMBL" id="AHJE01000093">
    <property type="protein sequence ID" value="EHP39437.1"/>
    <property type="molecule type" value="Genomic_DNA"/>
</dbReference>
<dbReference type="Proteomes" id="UP000005808">
    <property type="component" value="Unassembled WGS sequence"/>
</dbReference>
<comment type="caution">
    <text evidence="1">The sequence shown here is derived from an EMBL/GenBank/DDBJ whole genome shotgun (WGS) entry which is preliminary data.</text>
</comment>
<accession>H1SDI3</accession>
<protein>
    <recommendedName>
        <fullName evidence="3">Pectate lyase superfamily protein domain-containing protein</fullName>
    </recommendedName>
</protein>
<evidence type="ECO:0008006" key="3">
    <source>
        <dbReference type="Google" id="ProtNLM"/>
    </source>
</evidence>
<dbReference type="PATRIC" id="fig|1127483.3.peg.6347"/>
<evidence type="ECO:0000313" key="2">
    <source>
        <dbReference type="Proteomes" id="UP000005808"/>
    </source>
</evidence>
<organism evidence="1 2">
    <name type="scientific">Cupriavidus basilensis OR16</name>
    <dbReference type="NCBI Taxonomy" id="1127483"/>
    <lineage>
        <taxon>Bacteria</taxon>
        <taxon>Pseudomonadati</taxon>
        <taxon>Pseudomonadota</taxon>
        <taxon>Betaproteobacteria</taxon>
        <taxon>Burkholderiales</taxon>
        <taxon>Burkholderiaceae</taxon>
        <taxon>Cupriavidus</taxon>
    </lineage>
</organism>
<proteinExistence type="predicted"/>